<accession>A0A4C1VWJ4</accession>
<dbReference type="Proteomes" id="UP000299102">
    <property type="component" value="Unassembled WGS sequence"/>
</dbReference>
<reference evidence="1 2" key="1">
    <citation type="journal article" date="2019" name="Commun. Biol.">
        <title>The bagworm genome reveals a unique fibroin gene that provides high tensile strength.</title>
        <authorList>
            <person name="Kono N."/>
            <person name="Nakamura H."/>
            <person name="Ohtoshi R."/>
            <person name="Tomita M."/>
            <person name="Numata K."/>
            <person name="Arakawa K."/>
        </authorList>
    </citation>
    <scope>NUCLEOTIDE SEQUENCE [LARGE SCALE GENOMIC DNA]</scope>
</reference>
<dbReference type="AlphaFoldDB" id="A0A4C1VWJ4"/>
<dbReference type="EMBL" id="BGZK01000431">
    <property type="protein sequence ID" value="GBP43153.1"/>
    <property type="molecule type" value="Genomic_DNA"/>
</dbReference>
<proteinExistence type="predicted"/>
<evidence type="ECO:0000313" key="1">
    <source>
        <dbReference type="EMBL" id="GBP43153.1"/>
    </source>
</evidence>
<sequence length="105" mass="11458">MHKSIAKIGTVPKTSYTVIVIRSQNSIHQRPVEFQSISMNSLKTWRRRGARCNSAVTVSANDYSEQTNCKISIRMSSGYGDVFGFILMRAEAAGSGGSTEGGREP</sequence>
<protein>
    <submittedName>
        <fullName evidence="1">Uncharacterized protein</fullName>
    </submittedName>
</protein>
<gene>
    <name evidence="1" type="ORF">EVAR_26827_1</name>
</gene>
<evidence type="ECO:0000313" key="2">
    <source>
        <dbReference type="Proteomes" id="UP000299102"/>
    </source>
</evidence>
<organism evidence="1 2">
    <name type="scientific">Eumeta variegata</name>
    <name type="common">Bagworm moth</name>
    <name type="synonym">Eumeta japonica</name>
    <dbReference type="NCBI Taxonomy" id="151549"/>
    <lineage>
        <taxon>Eukaryota</taxon>
        <taxon>Metazoa</taxon>
        <taxon>Ecdysozoa</taxon>
        <taxon>Arthropoda</taxon>
        <taxon>Hexapoda</taxon>
        <taxon>Insecta</taxon>
        <taxon>Pterygota</taxon>
        <taxon>Neoptera</taxon>
        <taxon>Endopterygota</taxon>
        <taxon>Lepidoptera</taxon>
        <taxon>Glossata</taxon>
        <taxon>Ditrysia</taxon>
        <taxon>Tineoidea</taxon>
        <taxon>Psychidae</taxon>
        <taxon>Oiketicinae</taxon>
        <taxon>Eumeta</taxon>
    </lineage>
</organism>
<keyword evidence="2" id="KW-1185">Reference proteome</keyword>
<name>A0A4C1VWJ4_EUMVA</name>
<comment type="caution">
    <text evidence="1">The sequence shown here is derived from an EMBL/GenBank/DDBJ whole genome shotgun (WGS) entry which is preliminary data.</text>
</comment>